<dbReference type="EMBL" id="BK032843">
    <property type="protein sequence ID" value="DAF63712.1"/>
    <property type="molecule type" value="Genomic_DNA"/>
</dbReference>
<proteinExistence type="predicted"/>
<reference evidence="1" key="1">
    <citation type="journal article" date="2021" name="Proc. Natl. Acad. Sci. U.S.A.">
        <title>A Catalog of Tens of Thousands of Viruses from Human Metagenomes Reveals Hidden Associations with Chronic Diseases.</title>
        <authorList>
            <person name="Tisza M.J."/>
            <person name="Buck C.B."/>
        </authorList>
    </citation>
    <scope>NUCLEOTIDE SEQUENCE</scope>
    <source>
        <strain evidence="1">Ctz6O13</strain>
    </source>
</reference>
<evidence type="ECO:0000313" key="1">
    <source>
        <dbReference type="EMBL" id="DAF63712.1"/>
    </source>
</evidence>
<accession>A0A8S5TKR1</accession>
<protein>
    <submittedName>
        <fullName evidence="1">Uncharacterized protein</fullName>
    </submittedName>
</protein>
<organism evidence="1">
    <name type="scientific">Podoviridae sp. ctz6O13</name>
    <dbReference type="NCBI Taxonomy" id="2827757"/>
    <lineage>
        <taxon>Viruses</taxon>
        <taxon>Duplodnaviria</taxon>
        <taxon>Heunggongvirae</taxon>
        <taxon>Uroviricota</taxon>
        <taxon>Caudoviricetes</taxon>
    </lineage>
</organism>
<name>A0A8S5TKR1_9CAUD</name>
<sequence length="465" mass="48719">MALLKFFRGNKAKYNITTHADCVFFALDTKEIIMNGNSYGVHSAGPTKTIQSVTYTAPGTIQINYNTGTPDVVNLQNAVAGATPSASRGGLMTADQAFKLETLSSSGGAPNVIESIALDGVDLVPVNKKVNIDTSAIRNSIAQNKVVAKDKSVDVVPGSGQGPSAQPTKISVKVDSKAGNILNVGNNGLYASLQLKKLNGPFTEADVAVRYQLTGIKGDGSEYALGTPLDIKYDRFLKTVEFSFIPIGYEGEGNEALKFTFVTNDGSDSVVYVDVTRLVQGVVAGDGLEVAPNKSLKIKLTASSIEQVVTGKPLAKVSAAGLDLEGVGAALKNATAVMAKPAGHVRVMAKAVPQHKIPVVEIEEYDIASAKELQTTKEELLQKINALGSGGPALTAGNGTEVVSNKINVKLAPSAQENLFEKGPLFTVGAAGVESTGLVKVLNELHQDIAALKAGSDYLSWYEEP</sequence>